<comment type="caution">
    <text evidence="1">The sequence shown here is derived from an EMBL/GenBank/DDBJ whole genome shotgun (WGS) entry which is preliminary data.</text>
</comment>
<dbReference type="AlphaFoldDB" id="A0AAX0VC15"/>
<dbReference type="RefSeq" id="WP_099769383.1">
    <property type="nucleotide sequence ID" value="NZ_CP017275.1"/>
</dbReference>
<dbReference type="Proteomes" id="UP000234349">
    <property type="component" value="Unassembled WGS sequence"/>
</dbReference>
<gene>
    <name evidence="1" type="ORF">CUR37_04295</name>
</gene>
<protein>
    <submittedName>
        <fullName evidence="1">Uncharacterized protein</fullName>
    </submittedName>
</protein>
<name>A0AAX0VC15_LATSK</name>
<organism evidence="1 2">
    <name type="scientific">Latilactobacillus sakei</name>
    <name type="common">Lactobacillus sakei</name>
    <dbReference type="NCBI Taxonomy" id="1599"/>
    <lineage>
        <taxon>Bacteria</taxon>
        <taxon>Bacillati</taxon>
        <taxon>Bacillota</taxon>
        <taxon>Bacilli</taxon>
        <taxon>Lactobacillales</taxon>
        <taxon>Lactobacillaceae</taxon>
        <taxon>Latilactobacillus</taxon>
    </lineage>
</organism>
<accession>A0AAX0VC15</accession>
<reference evidence="1 2" key="1">
    <citation type="submission" date="2016-09" db="EMBL/GenBank/DDBJ databases">
        <authorList>
            <person name="Inglin R.C."/>
        </authorList>
    </citation>
    <scope>NUCLEOTIDE SEQUENCE [LARGE SCALE GENOMIC DNA]</scope>
    <source>
        <strain evidence="1 2">RI-517</strain>
    </source>
</reference>
<evidence type="ECO:0000313" key="2">
    <source>
        <dbReference type="Proteomes" id="UP000234349"/>
    </source>
</evidence>
<dbReference type="EMBL" id="MKGH01000017">
    <property type="protein sequence ID" value="PKX78404.1"/>
    <property type="molecule type" value="Genomic_DNA"/>
</dbReference>
<sequence>MSFYTEASGISSIYPKMVAINTIATDFMGDQMIFYRDGDHFSDGGYYYYEIEMVYQHKAKRICEAIAHNNFCKFENEEFVCESVDRDVAVMQLIQCGTAVGTYIVFNKG</sequence>
<proteinExistence type="predicted"/>
<evidence type="ECO:0000313" key="1">
    <source>
        <dbReference type="EMBL" id="PKX78404.1"/>
    </source>
</evidence>